<comment type="subcellular location">
    <subcellularLocation>
        <location evidence="1">Nucleus</location>
    </subcellularLocation>
</comment>
<dbReference type="InterPro" id="IPR016197">
    <property type="entry name" value="Chromo-like_dom_sf"/>
</dbReference>
<dbReference type="InterPro" id="IPR051219">
    <property type="entry name" value="Heterochromatin_chromo-domain"/>
</dbReference>
<dbReference type="GO" id="GO:0005634">
    <property type="term" value="C:nucleus"/>
    <property type="evidence" value="ECO:0007669"/>
    <property type="project" value="UniProtKB-SubCell"/>
</dbReference>
<evidence type="ECO:0000256" key="1">
    <source>
        <dbReference type="ARBA" id="ARBA00004123"/>
    </source>
</evidence>
<dbReference type="PROSITE" id="PS50013">
    <property type="entry name" value="CHROMO_2"/>
    <property type="match status" value="1"/>
</dbReference>
<evidence type="ECO:0000256" key="2">
    <source>
        <dbReference type="ARBA" id="ARBA00023242"/>
    </source>
</evidence>
<dbReference type="Pfam" id="PF00385">
    <property type="entry name" value="Chromo"/>
    <property type="match status" value="1"/>
</dbReference>
<dbReference type="InterPro" id="IPR000953">
    <property type="entry name" value="Chromo/chromo_shadow_dom"/>
</dbReference>
<dbReference type="PANTHER" id="PTHR22812">
    <property type="entry name" value="CHROMOBOX PROTEIN"/>
    <property type="match status" value="1"/>
</dbReference>
<protein>
    <recommendedName>
        <fullName evidence="3">Chromo domain-containing protein</fullName>
    </recommendedName>
</protein>
<dbReference type="OrthoDB" id="2630497at2759"/>
<dbReference type="SMART" id="SM00298">
    <property type="entry name" value="CHROMO"/>
    <property type="match status" value="1"/>
</dbReference>
<sequence>MKGVHPVFHVSVLRKYHPDSIEGRRQEKPDPIEVQGEEEWEVEEALNCRRKGRRRQFLISWKGYAPEENSWEPETNLTNCGKLLKNFQTKFPDAAANYKKTRRFK</sequence>
<accession>A0A0L0VUG0</accession>
<feature type="domain" description="Chromo" evidence="3">
    <location>
        <begin position="40"/>
        <end position="99"/>
    </location>
</feature>
<dbReference type="Proteomes" id="UP000054564">
    <property type="component" value="Unassembled WGS sequence"/>
</dbReference>
<reference evidence="5" key="1">
    <citation type="submission" date="2014-03" db="EMBL/GenBank/DDBJ databases">
        <title>The Genome Sequence of Puccinia striiformis f. sp. tritici PST-78.</title>
        <authorList>
            <consortium name="The Broad Institute Genome Sequencing Platform"/>
            <person name="Cuomo C."/>
            <person name="Hulbert S."/>
            <person name="Chen X."/>
            <person name="Walker B."/>
            <person name="Young S.K."/>
            <person name="Zeng Q."/>
            <person name="Gargeya S."/>
            <person name="Fitzgerald M."/>
            <person name="Haas B."/>
            <person name="Abouelleil A."/>
            <person name="Alvarado L."/>
            <person name="Arachchi H.M."/>
            <person name="Berlin A.M."/>
            <person name="Chapman S.B."/>
            <person name="Goldberg J."/>
            <person name="Griggs A."/>
            <person name="Gujja S."/>
            <person name="Hansen M."/>
            <person name="Howarth C."/>
            <person name="Imamovic A."/>
            <person name="Larimer J."/>
            <person name="McCowan C."/>
            <person name="Montmayeur A."/>
            <person name="Murphy C."/>
            <person name="Neiman D."/>
            <person name="Pearson M."/>
            <person name="Priest M."/>
            <person name="Roberts A."/>
            <person name="Saif S."/>
            <person name="Shea T."/>
            <person name="Sisk P."/>
            <person name="Sykes S."/>
            <person name="Wortman J."/>
            <person name="Nusbaum C."/>
            <person name="Birren B."/>
        </authorList>
    </citation>
    <scope>NUCLEOTIDE SEQUENCE [LARGE SCALE GENOMIC DNA]</scope>
    <source>
        <strain evidence="5">race PST-78</strain>
    </source>
</reference>
<gene>
    <name evidence="4" type="ORF">PSTG_03868</name>
</gene>
<dbReference type="InterPro" id="IPR023780">
    <property type="entry name" value="Chromo_domain"/>
</dbReference>
<keyword evidence="2" id="KW-0539">Nucleus</keyword>
<dbReference type="CDD" id="cd00024">
    <property type="entry name" value="CD_CSD"/>
    <property type="match status" value="1"/>
</dbReference>
<name>A0A0L0VUG0_9BASI</name>
<comment type="caution">
    <text evidence="4">The sequence shown here is derived from an EMBL/GenBank/DDBJ whole genome shotgun (WGS) entry which is preliminary data.</text>
</comment>
<organism evidence="4 5">
    <name type="scientific">Puccinia striiformis f. sp. tritici PST-78</name>
    <dbReference type="NCBI Taxonomy" id="1165861"/>
    <lineage>
        <taxon>Eukaryota</taxon>
        <taxon>Fungi</taxon>
        <taxon>Dikarya</taxon>
        <taxon>Basidiomycota</taxon>
        <taxon>Pucciniomycotina</taxon>
        <taxon>Pucciniomycetes</taxon>
        <taxon>Pucciniales</taxon>
        <taxon>Pucciniaceae</taxon>
        <taxon>Puccinia</taxon>
    </lineage>
</organism>
<dbReference type="Gene3D" id="2.40.50.40">
    <property type="match status" value="1"/>
</dbReference>
<dbReference type="GO" id="GO:0006338">
    <property type="term" value="P:chromatin remodeling"/>
    <property type="evidence" value="ECO:0007669"/>
    <property type="project" value="UniProtKB-ARBA"/>
</dbReference>
<evidence type="ECO:0000313" key="5">
    <source>
        <dbReference type="Proteomes" id="UP000054564"/>
    </source>
</evidence>
<dbReference type="SUPFAM" id="SSF54160">
    <property type="entry name" value="Chromo domain-like"/>
    <property type="match status" value="1"/>
</dbReference>
<dbReference type="AlphaFoldDB" id="A0A0L0VUG0"/>
<evidence type="ECO:0000259" key="3">
    <source>
        <dbReference type="PROSITE" id="PS50013"/>
    </source>
</evidence>
<proteinExistence type="predicted"/>
<dbReference type="STRING" id="1165861.A0A0L0VUG0"/>
<evidence type="ECO:0000313" key="4">
    <source>
        <dbReference type="EMBL" id="KNF02919.1"/>
    </source>
</evidence>
<dbReference type="EMBL" id="AJIL01000020">
    <property type="protein sequence ID" value="KNF02919.1"/>
    <property type="molecule type" value="Genomic_DNA"/>
</dbReference>
<keyword evidence="5" id="KW-1185">Reference proteome</keyword>